<evidence type="ECO:0000313" key="3">
    <source>
        <dbReference type="Proteomes" id="UP000258309"/>
    </source>
</evidence>
<dbReference type="OrthoDB" id="185373at2759"/>
<name>A0A3E2HM54_SCYLI</name>
<feature type="transmembrane region" description="Helical" evidence="1">
    <location>
        <begin position="15"/>
        <end position="34"/>
    </location>
</feature>
<evidence type="ECO:0000313" key="2">
    <source>
        <dbReference type="EMBL" id="RFU34460.1"/>
    </source>
</evidence>
<proteinExistence type="predicted"/>
<sequence>MSTTLPVPSKGALRILRNLALGTSCTVAFGAAVLTEDRRRRIRALREVHSNAEKLKSSRNYHSQGATIVESLEENALKGLGLIHTKSQSPAKSPPPLPLSAYDVPSSDYWVGVPEATEDVYRGPNNKGCSNGCSPASNDLEDIEVFGRGFESGFPGKSIKPHGIEVPRGLYDGSQLFAEWERLQQSTAATLTYETAARLETENDIRQGRLVLDIVALLDNAATLNGVGKHHALDAAATRFAETFEDGMDIQHIREPLLGAIIRLSRACISANQLQAALKILETFVSSPIDAKVYYQLSPAPIIQYLLRDPVFKADKKDLAAKMQLKLNLQRAIRLFLVKFNSNQSSLPPPMSALGEALCEASCNHGLYHLTDKIYHRLVVGQKEEVIKVSKYLIIAAHERGDHTSTIGYFQKYYSKISQDKAGFSSIFNRVASSVLKLGDISKLEEFLRASQIATSCGTYKTPTTGLLQLLGYHWRSGHDLDRTRALFDSLESFVHQSERPEAAYAAIIQFCVEAGDEAKALEYYHKFLSLFPDALPNARISGHLALAKAMRGDWTAVRTDFEKMSKYSTNTADSNICSEVFVPVLKLFAATHQIRDTEQFLQSFIRHCNIQLNLYMSNIMVDAYAQVGEIDSLAKWIQYAASVGCPFDSVSFNIVLNKCHSRWKFTFDDLNRLFKYIRENLSGYTEGLISADTISIMRRIAVAEYDGNAPAIATIMTQLGLQPKSIQHLDCQRLQEDMAKALAMDEPEKALELYTEAFMYREVQVNPEILAAAVKASLQLNGTNISQAMDILEQAKRCGCKDMTSGIVSIFMHELSRLHAKDLVESTSRFIFQNIRQRGIPVPINVVTHTVNILVKTHRYEEALTFWNSMSSSLGGHSSINLPTLTVLLNAHIGLGNSQGIKWIMETLVTSNMIPDKQLVQNLKNARRATAKKIRTAKIYREDPGYDLLRFQAVLEEALQQVMAIRAAARVEKIDVKQKVINIIEKAIEDQRVAPKAIHRKGSERVLHAEYSVLNTLHIV</sequence>
<dbReference type="InterPro" id="IPR051114">
    <property type="entry name" value="Mito_RNA_Proc_CCM1"/>
</dbReference>
<protein>
    <recommendedName>
        <fullName evidence="4">Pentacotripeptide-repeat region of PRORP domain-containing protein</fullName>
    </recommendedName>
</protein>
<feature type="non-terminal residue" evidence="2">
    <location>
        <position position="1021"/>
    </location>
</feature>
<dbReference type="AlphaFoldDB" id="A0A3E2HM54"/>
<dbReference type="GO" id="GO:0007005">
    <property type="term" value="P:mitochondrion organization"/>
    <property type="evidence" value="ECO:0007669"/>
    <property type="project" value="TreeGrafter"/>
</dbReference>
<feature type="non-terminal residue" evidence="2">
    <location>
        <position position="1"/>
    </location>
</feature>
<dbReference type="InterPro" id="IPR011990">
    <property type="entry name" value="TPR-like_helical_dom_sf"/>
</dbReference>
<dbReference type="Proteomes" id="UP000258309">
    <property type="component" value="Unassembled WGS sequence"/>
</dbReference>
<gene>
    <name evidence="2" type="ORF">B7463_g1853</name>
</gene>
<dbReference type="GO" id="GO:0005739">
    <property type="term" value="C:mitochondrion"/>
    <property type="evidence" value="ECO:0007669"/>
    <property type="project" value="TreeGrafter"/>
</dbReference>
<dbReference type="Gene3D" id="1.25.40.10">
    <property type="entry name" value="Tetratricopeptide repeat domain"/>
    <property type="match status" value="2"/>
</dbReference>
<comment type="caution">
    <text evidence="2">The sequence shown here is derived from an EMBL/GenBank/DDBJ whole genome shotgun (WGS) entry which is preliminary data.</text>
</comment>
<dbReference type="STRING" id="5539.A0A3E2HM54"/>
<dbReference type="OMA" id="FSWLQFC"/>
<dbReference type="PANTHER" id="PTHR47934">
    <property type="entry name" value="PENTATRICOPEPTIDE REPEAT-CONTAINING PROTEIN PET309, MITOCHONDRIAL"/>
    <property type="match status" value="1"/>
</dbReference>
<dbReference type="EMBL" id="NCSJ02000020">
    <property type="protein sequence ID" value="RFU34460.1"/>
    <property type="molecule type" value="Genomic_DNA"/>
</dbReference>
<dbReference type="GO" id="GO:0006396">
    <property type="term" value="P:RNA processing"/>
    <property type="evidence" value="ECO:0007669"/>
    <property type="project" value="TreeGrafter"/>
</dbReference>
<organism evidence="2 3">
    <name type="scientific">Scytalidium lignicola</name>
    <name type="common">Hyphomycete</name>
    <dbReference type="NCBI Taxonomy" id="5539"/>
    <lineage>
        <taxon>Eukaryota</taxon>
        <taxon>Fungi</taxon>
        <taxon>Dikarya</taxon>
        <taxon>Ascomycota</taxon>
        <taxon>Pezizomycotina</taxon>
        <taxon>Leotiomycetes</taxon>
        <taxon>Leotiomycetes incertae sedis</taxon>
        <taxon>Scytalidium</taxon>
    </lineage>
</organism>
<keyword evidence="1" id="KW-0472">Membrane</keyword>
<reference evidence="2 3" key="1">
    <citation type="submission" date="2018-05" db="EMBL/GenBank/DDBJ databases">
        <title>Draft genome sequence of Scytalidium lignicola DSM 105466, a ubiquitous saprotrophic fungus.</title>
        <authorList>
            <person name="Buettner E."/>
            <person name="Gebauer A.M."/>
            <person name="Hofrichter M."/>
            <person name="Liers C."/>
            <person name="Kellner H."/>
        </authorList>
    </citation>
    <scope>NUCLEOTIDE SEQUENCE [LARGE SCALE GENOMIC DNA]</scope>
    <source>
        <strain evidence="2 3">DSM 105466</strain>
    </source>
</reference>
<keyword evidence="3" id="KW-1185">Reference proteome</keyword>
<accession>A0A3E2HM54</accession>
<dbReference type="PANTHER" id="PTHR47934:SF6">
    <property type="entry name" value="MITOCHONDRIAL GROUP I INTRON SPLICING FACTOR CCM1-RELATED"/>
    <property type="match status" value="1"/>
</dbReference>
<evidence type="ECO:0008006" key="4">
    <source>
        <dbReference type="Google" id="ProtNLM"/>
    </source>
</evidence>
<keyword evidence="1" id="KW-1133">Transmembrane helix</keyword>
<evidence type="ECO:0000256" key="1">
    <source>
        <dbReference type="SAM" id="Phobius"/>
    </source>
</evidence>
<keyword evidence="1" id="KW-0812">Transmembrane</keyword>
<dbReference type="GO" id="GO:0003729">
    <property type="term" value="F:mRNA binding"/>
    <property type="evidence" value="ECO:0007669"/>
    <property type="project" value="TreeGrafter"/>
</dbReference>